<accession>A0A2U1PNY9</accession>
<sequence length="204" mass="22764">MFYCLSININGNLPVVTHSTETGGDMFEERGKPGIVLGYPEGTKGFKIFDVDKNKIIVSRHVRFVDNIFATESNKVLKCVEEPEIFEFPPWYYDVTPGGYWSESNEEINENGDVQEREGMENPTNNQRHTPVQTHDGPQPNTETTKSYSPVQGHDGPQPHGENLFQSNEETNNNGSQPSPNPTTICLQGKRGSDFGPNGLMAMK</sequence>
<protein>
    <submittedName>
        <fullName evidence="3">Ribonuclease H-like domain-containing protein</fullName>
    </submittedName>
</protein>
<name>A0A2U1PNY9_ARTAN</name>
<feature type="compositionally biased region" description="Polar residues" evidence="1">
    <location>
        <begin position="164"/>
        <end position="186"/>
    </location>
</feature>
<proteinExistence type="predicted"/>
<feature type="compositionally biased region" description="Polar residues" evidence="1">
    <location>
        <begin position="122"/>
        <end position="133"/>
    </location>
</feature>
<dbReference type="InterPro" id="IPR057670">
    <property type="entry name" value="SH3_retrovirus"/>
</dbReference>
<comment type="caution">
    <text evidence="3">The sequence shown here is derived from an EMBL/GenBank/DDBJ whole genome shotgun (WGS) entry which is preliminary data.</text>
</comment>
<dbReference type="Proteomes" id="UP000245207">
    <property type="component" value="Unassembled WGS sequence"/>
</dbReference>
<dbReference type="OrthoDB" id="1751374at2759"/>
<feature type="domain" description="Retroviral polymerase SH3-like" evidence="2">
    <location>
        <begin position="19"/>
        <end position="74"/>
    </location>
</feature>
<evidence type="ECO:0000313" key="4">
    <source>
        <dbReference type="Proteomes" id="UP000245207"/>
    </source>
</evidence>
<keyword evidence="4" id="KW-1185">Reference proteome</keyword>
<evidence type="ECO:0000259" key="2">
    <source>
        <dbReference type="Pfam" id="PF25597"/>
    </source>
</evidence>
<feature type="region of interest" description="Disordered" evidence="1">
    <location>
        <begin position="103"/>
        <end position="204"/>
    </location>
</feature>
<evidence type="ECO:0000256" key="1">
    <source>
        <dbReference type="SAM" id="MobiDB-lite"/>
    </source>
</evidence>
<dbReference type="AlphaFoldDB" id="A0A2U1PNY9"/>
<evidence type="ECO:0000313" key="3">
    <source>
        <dbReference type="EMBL" id="PWA87469.1"/>
    </source>
</evidence>
<reference evidence="3 4" key="1">
    <citation type="journal article" date="2018" name="Mol. Plant">
        <title>The genome of Artemisia annua provides insight into the evolution of Asteraceae family and artemisinin biosynthesis.</title>
        <authorList>
            <person name="Shen Q."/>
            <person name="Zhang L."/>
            <person name="Liao Z."/>
            <person name="Wang S."/>
            <person name="Yan T."/>
            <person name="Shi P."/>
            <person name="Liu M."/>
            <person name="Fu X."/>
            <person name="Pan Q."/>
            <person name="Wang Y."/>
            <person name="Lv Z."/>
            <person name="Lu X."/>
            <person name="Zhang F."/>
            <person name="Jiang W."/>
            <person name="Ma Y."/>
            <person name="Chen M."/>
            <person name="Hao X."/>
            <person name="Li L."/>
            <person name="Tang Y."/>
            <person name="Lv G."/>
            <person name="Zhou Y."/>
            <person name="Sun X."/>
            <person name="Brodelius P.E."/>
            <person name="Rose J.K.C."/>
            <person name="Tang K."/>
        </authorList>
    </citation>
    <scope>NUCLEOTIDE SEQUENCE [LARGE SCALE GENOMIC DNA]</scope>
    <source>
        <strain evidence="4">cv. Huhao1</strain>
        <tissue evidence="3">Leaf</tissue>
    </source>
</reference>
<organism evidence="3 4">
    <name type="scientific">Artemisia annua</name>
    <name type="common">Sweet wormwood</name>
    <dbReference type="NCBI Taxonomy" id="35608"/>
    <lineage>
        <taxon>Eukaryota</taxon>
        <taxon>Viridiplantae</taxon>
        <taxon>Streptophyta</taxon>
        <taxon>Embryophyta</taxon>
        <taxon>Tracheophyta</taxon>
        <taxon>Spermatophyta</taxon>
        <taxon>Magnoliopsida</taxon>
        <taxon>eudicotyledons</taxon>
        <taxon>Gunneridae</taxon>
        <taxon>Pentapetalae</taxon>
        <taxon>asterids</taxon>
        <taxon>campanulids</taxon>
        <taxon>Asterales</taxon>
        <taxon>Asteraceae</taxon>
        <taxon>Asteroideae</taxon>
        <taxon>Anthemideae</taxon>
        <taxon>Artemisiinae</taxon>
        <taxon>Artemisia</taxon>
    </lineage>
</organism>
<dbReference type="EMBL" id="PKPP01000912">
    <property type="protein sequence ID" value="PWA87469.1"/>
    <property type="molecule type" value="Genomic_DNA"/>
</dbReference>
<gene>
    <name evidence="3" type="ORF">CTI12_AA130080</name>
</gene>
<feature type="compositionally biased region" description="Polar residues" evidence="1">
    <location>
        <begin position="139"/>
        <end position="150"/>
    </location>
</feature>
<dbReference type="Pfam" id="PF25597">
    <property type="entry name" value="SH3_retrovirus"/>
    <property type="match status" value="1"/>
</dbReference>